<sequence length="110" mass="12135">MHEPSTTLERHAPRVLRTPAARQLSSSFVTIDITVPGTSSSVGRRALHTALGTDLRLYVMTIDKRHERITFRVEVMSRSVDDVIAALTGGLERATIGRVRATAIKRLQDA</sequence>
<evidence type="ECO:0008006" key="3">
    <source>
        <dbReference type="Google" id="ProtNLM"/>
    </source>
</evidence>
<organism evidence="1 2">
    <name type="scientific">Paraburkholderia edwinii</name>
    <dbReference type="NCBI Taxonomy" id="2861782"/>
    <lineage>
        <taxon>Bacteria</taxon>
        <taxon>Pseudomonadati</taxon>
        <taxon>Pseudomonadota</taxon>
        <taxon>Betaproteobacteria</taxon>
        <taxon>Burkholderiales</taxon>
        <taxon>Burkholderiaceae</taxon>
        <taxon>Paraburkholderia</taxon>
    </lineage>
</organism>
<dbReference type="Proteomes" id="UP000826462">
    <property type="component" value="Chromosome 2"/>
</dbReference>
<protein>
    <recommendedName>
        <fullName evidence="3">ACT domain-containing protein</fullName>
    </recommendedName>
</protein>
<evidence type="ECO:0000313" key="2">
    <source>
        <dbReference type="Proteomes" id="UP000826462"/>
    </source>
</evidence>
<gene>
    <name evidence="1" type="ORF">KZJ38_35440</name>
</gene>
<evidence type="ECO:0000313" key="1">
    <source>
        <dbReference type="EMBL" id="QYD72236.1"/>
    </source>
</evidence>
<dbReference type="EMBL" id="CP080096">
    <property type="protein sequence ID" value="QYD72236.1"/>
    <property type="molecule type" value="Genomic_DNA"/>
</dbReference>
<accession>A0ABX8UTV4</accession>
<keyword evidence="2" id="KW-1185">Reference proteome</keyword>
<dbReference type="RefSeq" id="WP_219801664.1">
    <property type="nucleotide sequence ID" value="NZ_CP080096.1"/>
</dbReference>
<name>A0ABX8UTV4_9BURK</name>
<reference evidence="1 2" key="1">
    <citation type="submission" date="2021-07" db="EMBL/GenBank/DDBJ databases">
        <title>Paraburkholderia edwinii protects Aspergillus sp. from phenazines by acting as a toxin sponge.</title>
        <authorList>
            <person name="Dahlstrom K.M."/>
            <person name="Newman D.K."/>
        </authorList>
    </citation>
    <scope>NUCLEOTIDE SEQUENCE [LARGE SCALE GENOMIC DNA]</scope>
    <source>
        <strain evidence="1 2">Pe01</strain>
    </source>
</reference>
<proteinExistence type="predicted"/>